<sequence>MNLADMLSYADIHELSRIAQTYECECNGHSKNDLIQSILSTALRREIFEKHVHSLNLEDIRFLNSLLFDQRNAFSLEELVARVQQSRFYKSEKGEWNPREMISKFKSLGWLFNGYSQQTKYLYHVPKDLKKRFNDVLTSQFRVTLHLAREPSVYCDEQLLIVDDIYQFLTYVAAQREVPLTSEGTMYKRQLQQILERMSVQEEMVLKGAWRFGYGRLFKEYPNRFSLIYDYCYYHQLITEQAQELQLTHLGKVRLQDGQKENFAEVYRFWLRLYKNAIPNVQALSHWIDRLGSQWVTTASLGEVLCKLIKPFYYDTSESIFEQRLLQMMMHLGLIRIGEDEEHGKVVQVSKLGSSVIQGTYVTEDDKIVYMLDQRGTIKGF</sequence>
<comment type="caution">
    <text evidence="1">The sequence shown here is derived from an EMBL/GenBank/DDBJ whole genome shotgun (WGS) entry which is preliminary data.</text>
</comment>
<dbReference type="EMBL" id="JAAIKC010000002">
    <property type="protein sequence ID" value="NEW06059.1"/>
    <property type="molecule type" value="Genomic_DNA"/>
</dbReference>
<protein>
    <recommendedName>
        <fullName evidence="2">Helicase XPB/Ssl2 N-terminal domain-containing protein</fullName>
    </recommendedName>
</protein>
<dbReference type="RefSeq" id="WP_163945255.1">
    <property type="nucleotide sequence ID" value="NZ_JAAIKC010000002.1"/>
</dbReference>
<evidence type="ECO:0008006" key="2">
    <source>
        <dbReference type="Google" id="ProtNLM"/>
    </source>
</evidence>
<organism evidence="1">
    <name type="scientific">Paenibacillus sp. SYP-B3998</name>
    <dbReference type="NCBI Taxonomy" id="2678564"/>
    <lineage>
        <taxon>Bacteria</taxon>
        <taxon>Bacillati</taxon>
        <taxon>Bacillota</taxon>
        <taxon>Bacilli</taxon>
        <taxon>Bacillales</taxon>
        <taxon>Paenibacillaceae</taxon>
        <taxon>Paenibacillus</taxon>
    </lineage>
</organism>
<name>A0A6G3ZWU6_9BACL</name>
<gene>
    <name evidence="1" type="ORF">GK047_08560</name>
</gene>
<evidence type="ECO:0000313" key="1">
    <source>
        <dbReference type="EMBL" id="NEW06059.1"/>
    </source>
</evidence>
<dbReference type="AlphaFoldDB" id="A0A6G3ZWU6"/>
<proteinExistence type="predicted"/>
<accession>A0A6G3ZWU6</accession>
<reference evidence="1" key="1">
    <citation type="submission" date="2020-02" db="EMBL/GenBank/DDBJ databases">
        <authorList>
            <person name="Shen X.-R."/>
            <person name="Zhang Y.-X."/>
        </authorList>
    </citation>
    <scope>NUCLEOTIDE SEQUENCE</scope>
    <source>
        <strain evidence="1">SYP-B3998</strain>
    </source>
</reference>